<dbReference type="AlphaFoldDB" id="A0A285HYR0"/>
<dbReference type="EMBL" id="OBEA01000001">
    <property type="protein sequence ID" value="SNY40850.1"/>
    <property type="molecule type" value="Genomic_DNA"/>
</dbReference>
<organism evidence="4 5">
    <name type="scientific">Pseudooceanicola antarcticus</name>
    <dbReference type="NCBI Taxonomy" id="1247613"/>
    <lineage>
        <taxon>Bacteria</taxon>
        <taxon>Pseudomonadati</taxon>
        <taxon>Pseudomonadota</taxon>
        <taxon>Alphaproteobacteria</taxon>
        <taxon>Rhodobacterales</taxon>
        <taxon>Paracoccaceae</taxon>
        <taxon>Pseudooceanicola</taxon>
    </lineage>
</organism>
<dbReference type="Pfam" id="PF03428">
    <property type="entry name" value="RP-C"/>
    <property type="match status" value="1"/>
</dbReference>
<reference evidence="4 5" key="1">
    <citation type="submission" date="2017-09" db="EMBL/GenBank/DDBJ databases">
        <authorList>
            <person name="Ehlers B."/>
            <person name="Leendertz F.H."/>
        </authorList>
    </citation>
    <scope>NUCLEOTIDE SEQUENCE [LARGE SCALE GENOMIC DNA]</scope>
    <source>
        <strain evidence="4 5">CGMCC 1.12662</strain>
    </source>
</reference>
<dbReference type="RefSeq" id="WP_097144538.1">
    <property type="nucleotide sequence ID" value="NZ_OBEA01000001.1"/>
</dbReference>
<feature type="compositionally biased region" description="Basic and acidic residues" evidence="1">
    <location>
        <begin position="400"/>
        <end position="409"/>
    </location>
</feature>
<dbReference type="Proteomes" id="UP000231655">
    <property type="component" value="Unassembled WGS sequence"/>
</dbReference>
<protein>
    <submittedName>
        <fullName evidence="4">Replication protein C N-terminal domain-containing protein</fullName>
    </submittedName>
</protein>
<evidence type="ECO:0000313" key="3">
    <source>
        <dbReference type="EMBL" id="PJE30351.1"/>
    </source>
</evidence>
<gene>
    <name evidence="3" type="ORF">CVM39_06480</name>
    <name evidence="4" type="ORF">SAMN06297129_0787</name>
</gene>
<evidence type="ECO:0000313" key="5">
    <source>
        <dbReference type="Proteomes" id="UP000231655"/>
    </source>
</evidence>
<evidence type="ECO:0000259" key="2">
    <source>
        <dbReference type="Pfam" id="PF03428"/>
    </source>
</evidence>
<evidence type="ECO:0000313" key="6">
    <source>
        <dbReference type="Proteomes" id="UP000231702"/>
    </source>
</evidence>
<dbReference type="Proteomes" id="UP000231702">
    <property type="component" value="Unassembled WGS sequence"/>
</dbReference>
<dbReference type="InterPro" id="IPR005090">
    <property type="entry name" value="RepC_N"/>
</dbReference>
<feature type="region of interest" description="Disordered" evidence="1">
    <location>
        <begin position="358"/>
        <end position="409"/>
    </location>
</feature>
<evidence type="ECO:0000256" key="1">
    <source>
        <dbReference type="SAM" id="MobiDB-lite"/>
    </source>
</evidence>
<sequence>MTHVLTHRGLPDGMTRWDLYGLLVKAAKHFGLTDTTLKYLRFAISRTQDQDYAAGRICALWPSVSETASQLEADPRQIARAEARLAELGFIVKSSAARCRRYGVRSENVIRYAFGINLAPLVDRAREIEAAARKVCFEKEEAKRLRLHIPKLLELVRTSGDASAEEAAEVILPSRRPSRIWRYARLKEIAHALEALIETFADASVAVEMSDRCDADVAPREGRKTNSKRCSSGHPEPRLTPAQFCILANPSFEDAVQQYAPPGAPPDWRTIPAAAKDWAQVRGIPVGLWQRQVDCLGPEKAAICLLVADRNAERNGSAHQVDDMRRAFLGLARNTAARGSALHGLIGELQGLRRQLHASGNMSDASGRVPRSGGEIAFHTAGEPPLRRRQRRLPEATGQDLREMAEGAE</sequence>
<name>A0A285HYR0_9RHOB</name>
<evidence type="ECO:0000313" key="4">
    <source>
        <dbReference type="EMBL" id="SNY40850.1"/>
    </source>
</evidence>
<feature type="region of interest" description="Disordered" evidence="1">
    <location>
        <begin position="217"/>
        <end position="236"/>
    </location>
</feature>
<keyword evidence="6" id="KW-1185">Reference proteome</keyword>
<dbReference type="OrthoDB" id="7488837at2"/>
<reference evidence="3 6" key="2">
    <citation type="journal article" date="2018" name="Int. J. Syst. Evol. Microbiol.">
        <title>Pseudooceanicola lipolyticus sp. nov., a marine alphaproteobacterium, reclassification of Oceanicola flagellatus as Pseudooceanicola flagellatus comb. nov. and emended description of the genus Pseudooceanicola.</title>
        <authorList>
            <person name="Huang M.-M."/>
            <person name="Guo L.-L."/>
            <person name="Wu Y.-H."/>
            <person name="Lai Q.-L."/>
            <person name="Shao Z.-Z."/>
            <person name="Wang C.-S."/>
            <person name="Wu M."/>
            <person name="Xu X.-W."/>
        </authorList>
    </citation>
    <scope>NUCLEOTIDE SEQUENCE [LARGE SCALE GENOMIC DNA]</scope>
    <source>
        <strain evidence="3 6">Ar-45</strain>
    </source>
</reference>
<accession>A0A285HYR0</accession>
<feature type="domain" description="Plasmid replication protein C N-terminal" evidence="2">
    <location>
        <begin position="8"/>
        <end position="148"/>
    </location>
</feature>
<dbReference type="EMBL" id="PGTD01000013">
    <property type="protein sequence ID" value="PJE30351.1"/>
    <property type="molecule type" value="Genomic_DNA"/>
</dbReference>
<proteinExistence type="predicted"/>